<proteinExistence type="predicted"/>
<reference evidence="2" key="1">
    <citation type="submission" date="2022-06" db="EMBL/GenBank/DDBJ databases">
        <title>Genome Sequence of Candolleomyces eurysporus.</title>
        <authorList>
            <person name="Buettner E."/>
        </authorList>
    </citation>
    <scope>NUCLEOTIDE SEQUENCE</scope>
    <source>
        <strain evidence="2">VTCC 930004</strain>
    </source>
</reference>
<feature type="non-terminal residue" evidence="2">
    <location>
        <position position="431"/>
    </location>
</feature>
<name>A0A9W8ML40_9AGAR</name>
<dbReference type="AlphaFoldDB" id="A0A9W8ML40"/>
<feature type="region of interest" description="Disordered" evidence="1">
    <location>
        <begin position="315"/>
        <end position="361"/>
    </location>
</feature>
<keyword evidence="3" id="KW-1185">Reference proteome</keyword>
<protein>
    <submittedName>
        <fullName evidence="2">Uncharacterized protein</fullName>
    </submittedName>
</protein>
<feature type="region of interest" description="Disordered" evidence="1">
    <location>
        <begin position="93"/>
        <end position="143"/>
    </location>
</feature>
<feature type="region of interest" description="Disordered" evidence="1">
    <location>
        <begin position="398"/>
        <end position="426"/>
    </location>
</feature>
<evidence type="ECO:0000313" key="2">
    <source>
        <dbReference type="EMBL" id="KAJ2934671.1"/>
    </source>
</evidence>
<dbReference type="OrthoDB" id="3025950at2759"/>
<dbReference type="EMBL" id="JANBPK010000712">
    <property type="protein sequence ID" value="KAJ2934671.1"/>
    <property type="molecule type" value="Genomic_DNA"/>
</dbReference>
<dbReference type="Proteomes" id="UP001140091">
    <property type="component" value="Unassembled WGS sequence"/>
</dbReference>
<evidence type="ECO:0000256" key="1">
    <source>
        <dbReference type="SAM" id="MobiDB-lite"/>
    </source>
</evidence>
<sequence>MIRLPDILSLLTWAYTQISSKMPIPDTIALLCQSITVFHLGPLSSYLRTGKEEDSEDRSAMSAPGGEEGALDPIDSKLTFPLAQQLIDSDVDETIPEQPSPSSSSSSSSSSSTDGISMASSATQDSDTAASPSSMTHIPLSDLKDVECSPSAINQGTDMLDALPAPSVASISPPDEPVLGEPVFRPPESSTPLKSNSVATCTTTTTSNIPQLALNGMRRKRVYPKPTFCPFFSTSGTEDSDTTKELWRKRIDLARREDRTTARTTMEDVELKRKASFIQRMPFIEGVQWGLPSEFDQYLFIMGLQAAEEAREAEAGRRYGAGNGDDSPVSDISDEEGFEEEDEEDGGDYTQEDNAVYAGDDDRLTAYYGRAMPKPMRYSGANATQLPIAQPVFREDGGAVRGLVPGPQFEDEDEDDRRAGPMDSVNGAIYF</sequence>
<comment type="caution">
    <text evidence="2">The sequence shown here is derived from an EMBL/GenBank/DDBJ whole genome shotgun (WGS) entry which is preliminary data.</text>
</comment>
<evidence type="ECO:0000313" key="3">
    <source>
        <dbReference type="Proteomes" id="UP001140091"/>
    </source>
</evidence>
<accession>A0A9W8ML40</accession>
<gene>
    <name evidence="2" type="ORF">H1R20_g2399</name>
</gene>
<organism evidence="2 3">
    <name type="scientific">Candolleomyces eurysporus</name>
    <dbReference type="NCBI Taxonomy" id="2828524"/>
    <lineage>
        <taxon>Eukaryota</taxon>
        <taxon>Fungi</taxon>
        <taxon>Dikarya</taxon>
        <taxon>Basidiomycota</taxon>
        <taxon>Agaricomycotina</taxon>
        <taxon>Agaricomycetes</taxon>
        <taxon>Agaricomycetidae</taxon>
        <taxon>Agaricales</taxon>
        <taxon>Agaricineae</taxon>
        <taxon>Psathyrellaceae</taxon>
        <taxon>Candolleomyces</taxon>
    </lineage>
</organism>
<feature type="region of interest" description="Disordered" evidence="1">
    <location>
        <begin position="49"/>
        <end position="74"/>
    </location>
</feature>
<feature type="compositionally biased region" description="Low complexity" evidence="1">
    <location>
        <begin position="100"/>
        <end position="134"/>
    </location>
</feature>
<feature type="compositionally biased region" description="Acidic residues" evidence="1">
    <location>
        <begin position="332"/>
        <end position="351"/>
    </location>
</feature>